<organism evidence="6 7">
    <name type="scientific">Mucilaginibacter gossypii</name>
    <dbReference type="NCBI Taxonomy" id="551996"/>
    <lineage>
        <taxon>Bacteria</taxon>
        <taxon>Pseudomonadati</taxon>
        <taxon>Bacteroidota</taxon>
        <taxon>Sphingobacteriia</taxon>
        <taxon>Sphingobacteriales</taxon>
        <taxon>Sphingobacteriaceae</taxon>
        <taxon>Mucilaginibacter</taxon>
    </lineage>
</organism>
<keyword evidence="2" id="KW-0479">Metal-binding</keyword>
<dbReference type="STRING" id="551996.SAMN05192573_107145"/>
<dbReference type="InterPro" id="IPR018967">
    <property type="entry name" value="FeS-contain_CDGSH-typ"/>
</dbReference>
<gene>
    <name evidence="6" type="ORF">SAMN05192573_107145</name>
</gene>
<keyword evidence="1" id="KW-0001">2Fe-2S</keyword>
<dbReference type="AlphaFoldDB" id="A0A1G8AB59"/>
<keyword evidence="7" id="KW-1185">Reference proteome</keyword>
<dbReference type="GO" id="GO:0046872">
    <property type="term" value="F:metal ion binding"/>
    <property type="evidence" value="ECO:0007669"/>
    <property type="project" value="UniProtKB-KW"/>
</dbReference>
<accession>A0A1G8AB59</accession>
<dbReference type="InterPro" id="IPR026820">
    <property type="entry name" value="VioB/RebD_dom"/>
</dbReference>
<protein>
    <submittedName>
        <fullName evidence="6">Zn-finger domain of CDGSH type-containing protein</fullName>
    </submittedName>
</protein>
<evidence type="ECO:0000256" key="1">
    <source>
        <dbReference type="ARBA" id="ARBA00022714"/>
    </source>
</evidence>
<dbReference type="GO" id="GO:0051537">
    <property type="term" value="F:2 iron, 2 sulfur cluster binding"/>
    <property type="evidence" value="ECO:0007669"/>
    <property type="project" value="UniProtKB-KW"/>
</dbReference>
<evidence type="ECO:0000313" key="7">
    <source>
        <dbReference type="Proteomes" id="UP000199705"/>
    </source>
</evidence>
<reference evidence="7" key="1">
    <citation type="submission" date="2016-10" db="EMBL/GenBank/DDBJ databases">
        <authorList>
            <person name="Varghese N."/>
            <person name="Submissions S."/>
        </authorList>
    </citation>
    <scope>NUCLEOTIDE SEQUENCE [LARGE SCALE GENOMIC DNA]</scope>
    <source>
        <strain evidence="7">Gh-67</strain>
    </source>
</reference>
<dbReference type="InterPro" id="IPR010693">
    <property type="entry name" value="Divergent_4Fe-4S_mono-cluster"/>
</dbReference>
<dbReference type="Proteomes" id="UP000199705">
    <property type="component" value="Unassembled WGS sequence"/>
</dbReference>
<evidence type="ECO:0000256" key="2">
    <source>
        <dbReference type="ARBA" id="ARBA00022723"/>
    </source>
</evidence>
<dbReference type="Pfam" id="PF12902">
    <property type="entry name" value="Ferritin-like"/>
    <property type="match status" value="1"/>
</dbReference>
<feature type="domain" description="Iron-binding zinc finger CDGSH type" evidence="5">
    <location>
        <begin position="634"/>
        <end position="676"/>
    </location>
</feature>
<evidence type="ECO:0000259" key="5">
    <source>
        <dbReference type="SMART" id="SM00704"/>
    </source>
</evidence>
<sequence>MNNATQRESAVKDVESREELIYLLSRASELEHGLACVYLYAAYSLKSNLDEGGMTGEQLAMVKTWKRKLAMVAVEEMLHLAQVNNMLTAIGGAPNFKRANFPLPVSAFPFGIKLTLEPFSLATIERLVIFELPEEGVLEPVVHAQYDELRNKVVREQELEYAELKPRQFEAEPELIARFGSEAFKFQEPYEIDFTTVGEFYHKVASGFKCIPEDVLFIGPKEAQANARYVDLGGKLISVINRKSALQAIEMIVEQGEAPTQQHPDCHFEIFDTIRKQYISEMEKAANTKTVFDPVRKMAANPMTRFYDDATGGTLILDEDTHCAADIFNMSYDTMLQMLLRFFAHSDETEEELEMLSLATLRIMTTVIRPMGEALAKMPLGDPANAALMAGPGFGYNRDITLLPHKESAWVFFCERLFNLAKEATALAEQKKSPPEVKEASAALQALSELFIKKTAQAQKIIPKVEFADPAKLEPEINASTNGPYLVKGVSNLLNSKGERLPVEPQMALCRCGGSANKPFCDGTHARIGFDSRKLPGRTADRLDKYPATDFTVCDNRGICQHSGFCTDELPEVFRLGKEPFVDQTAASGERISQQTKRCPSGALSFSFADPKLNLPVINEPTITVSKNGPYRVKGSIKLDAEFLKGASKEHYTLCRCGGSKNKPFCDGTHWYNNFTDDKN</sequence>
<dbReference type="InterPro" id="IPR052950">
    <property type="entry name" value="CISD"/>
</dbReference>
<dbReference type="Pfam" id="PF09360">
    <property type="entry name" value="zf-CDGSH"/>
    <property type="match status" value="2"/>
</dbReference>
<dbReference type="SMART" id="SM00704">
    <property type="entry name" value="ZnF_CDGSH"/>
    <property type="match status" value="2"/>
</dbReference>
<name>A0A1G8AB59_9SPHI</name>
<dbReference type="Gene3D" id="1.20.1260.10">
    <property type="match status" value="1"/>
</dbReference>
<dbReference type="GO" id="GO:0005737">
    <property type="term" value="C:cytoplasm"/>
    <property type="evidence" value="ECO:0007669"/>
    <property type="project" value="UniProtKB-ARBA"/>
</dbReference>
<evidence type="ECO:0000313" key="6">
    <source>
        <dbReference type="EMBL" id="SDH18119.1"/>
    </source>
</evidence>
<dbReference type="InterPro" id="IPR042216">
    <property type="entry name" value="MitoNEET_CISD"/>
</dbReference>
<dbReference type="PANTHER" id="PTHR46491">
    <property type="entry name" value="CDGSH IRON SULFUR DOMAIN PROTEIN HOMOLOG"/>
    <property type="match status" value="1"/>
</dbReference>
<dbReference type="PANTHER" id="PTHR46491:SF3">
    <property type="entry name" value="CDGSH IRON-SULFUR DOMAIN-CONTAINING PROTEIN 3, MITOCHONDRIAL"/>
    <property type="match status" value="1"/>
</dbReference>
<feature type="domain" description="Iron-binding zinc finger CDGSH type" evidence="5">
    <location>
        <begin position="497"/>
        <end position="531"/>
    </location>
</feature>
<evidence type="ECO:0000256" key="3">
    <source>
        <dbReference type="ARBA" id="ARBA00023004"/>
    </source>
</evidence>
<dbReference type="Pfam" id="PF06902">
    <property type="entry name" value="Fer4_19"/>
    <property type="match status" value="1"/>
</dbReference>
<dbReference type="EMBL" id="FNCG01000007">
    <property type="protein sequence ID" value="SDH18119.1"/>
    <property type="molecule type" value="Genomic_DNA"/>
</dbReference>
<proteinExistence type="predicted"/>
<keyword evidence="3" id="KW-0408">Iron</keyword>
<dbReference type="RefSeq" id="WP_091168728.1">
    <property type="nucleotide sequence ID" value="NZ_FNCG01000007.1"/>
</dbReference>
<evidence type="ECO:0000256" key="4">
    <source>
        <dbReference type="ARBA" id="ARBA00023014"/>
    </source>
</evidence>
<dbReference type="Gene3D" id="3.40.5.90">
    <property type="entry name" value="CDGSH iron-sulfur domain, mitoNEET-type"/>
    <property type="match status" value="2"/>
</dbReference>
<dbReference type="InterPro" id="IPR012347">
    <property type="entry name" value="Ferritin-like"/>
</dbReference>
<keyword evidence="4" id="KW-0411">Iron-sulfur</keyword>